<proteinExistence type="predicted"/>
<dbReference type="EMBL" id="FWXZ01000006">
    <property type="protein sequence ID" value="SMC81312.1"/>
    <property type="molecule type" value="Genomic_DNA"/>
</dbReference>
<reference evidence="1" key="1">
    <citation type="submission" date="2017-04" db="EMBL/GenBank/DDBJ databases">
        <authorList>
            <person name="Varghese N."/>
            <person name="Submissions S."/>
        </authorList>
    </citation>
    <scope>NUCLEOTIDE SEQUENCE</scope>
    <source>
        <strain evidence="1">WTE2008</strain>
    </source>
</reference>
<dbReference type="Proteomes" id="UP000192328">
    <property type="component" value="Unassembled WGS sequence"/>
</dbReference>
<evidence type="ECO:0000313" key="2">
    <source>
        <dbReference type="Proteomes" id="UP000192328"/>
    </source>
</evidence>
<name>A0AC61PPE4_9FIRM</name>
<accession>A0AC61PPE4</accession>
<protein>
    <submittedName>
        <fullName evidence="1">LPXTG-motif cell wall anchor domain-containing protein</fullName>
    </submittedName>
</protein>
<comment type="caution">
    <text evidence="1">The sequence shown here is derived from an EMBL/GenBank/DDBJ whole genome shotgun (WGS) entry which is preliminary data.</text>
</comment>
<organism evidence="1 2">
    <name type="scientific">Aristaeella lactis</name>
    <dbReference type="NCBI Taxonomy" id="3046383"/>
    <lineage>
        <taxon>Bacteria</taxon>
        <taxon>Bacillati</taxon>
        <taxon>Bacillota</taxon>
        <taxon>Clostridia</taxon>
        <taxon>Eubacteriales</taxon>
        <taxon>Aristaeellaceae</taxon>
        <taxon>Aristaeella</taxon>
    </lineage>
</organism>
<evidence type="ECO:0000313" key="1">
    <source>
        <dbReference type="EMBL" id="SMC81312.1"/>
    </source>
</evidence>
<gene>
    <name evidence="1" type="ORF">SAMN06297397_2666</name>
</gene>
<sequence>MTNRTKLLTCLLLCLVFVAACSAALGASDEYPLWIGGTQVTAENCSQLSQNHWSYDPASHTLTLDNYTYSGLGYEYTNSRYAAIYYNGTENLTISLSGSNKITQSRDWAYDDDHVIRSDKADCTVTFAGSGSLDINMFDTWAGPAVFCKGPLVFSSGSVKAIGGNCGISASAITIKKEITAVEVQAYLDTAKAFNGKVINEVIGVGYNQWQQPTSIPADTAGKKLSYKEVGFPSMTFTLVYDPNDGLGAMDSEKVNEGEFFELPVCTIEPPEGKIFSHWEVSGVDLLGMPGSEVLITRSCVNNNTGEITVMARWAEAPAATIKTAPKGQECTYTGSPEELVTAGAAEHGTMQYVLGTDAETAPVSGWSTDIPTGVEAKTYYVWYRAIGDETHSSSQKHCVTAVIRKKEATVTAKAQTIPEGSKPESGVEYAELTDAVNGHTLSAVTITADGNKLVPSAAKILGAKEQDVTGNYTITYVPGDLIFRSKTSVKVTFRVVNGEWDNGGSDDREVILTGHEGDVLKLQASQIPGAGTKPAASCKAGSWNTTPDTETAVTKDTTYIYTYAEDPVYTVTVQGDKYTQGSGKDFVFTVKRSIRDNVTFDSFISVTMDGSPVSEKNYLKAAGSLVLTLKADYLDTLPAGDHKVVITFADGETKANLPIEKALPTPSPAPTATPRPVPHTGDSTHPAVWIGLLLLSLLGLFVVTAVLKASRKK</sequence>
<keyword evidence="2" id="KW-1185">Reference proteome</keyword>